<organism evidence="1 2">
    <name type="scientific">Rhodococcus spelaei</name>
    <dbReference type="NCBI Taxonomy" id="2546320"/>
    <lineage>
        <taxon>Bacteria</taxon>
        <taxon>Bacillati</taxon>
        <taxon>Actinomycetota</taxon>
        <taxon>Actinomycetes</taxon>
        <taxon>Mycobacteriales</taxon>
        <taxon>Nocardiaceae</taxon>
        <taxon>Rhodococcus</taxon>
    </lineage>
</organism>
<keyword evidence="2" id="KW-1185">Reference proteome</keyword>
<evidence type="ECO:0000313" key="1">
    <source>
        <dbReference type="EMBL" id="TQF74610.1"/>
    </source>
</evidence>
<evidence type="ECO:0000313" key="2">
    <source>
        <dbReference type="Proteomes" id="UP000316256"/>
    </source>
</evidence>
<dbReference type="OrthoDB" id="5195005at2"/>
<name>A0A541BQL5_9NOCA</name>
<protein>
    <submittedName>
        <fullName evidence="1">Cold shock domain-containing protein</fullName>
    </submittedName>
</protein>
<dbReference type="Proteomes" id="UP000316256">
    <property type="component" value="Unassembled WGS sequence"/>
</dbReference>
<accession>A0A541BQL5</accession>
<dbReference type="InterPro" id="IPR012340">
    <property type="entry name" value="NA-bd_OB-fold"/>
</dbReference>
<sequence length="76" mass="8438">MVVGQTRGTVREWHAELGWGVLDSPDTTGGCWAHFSNIDGTGFRALTVGATVDLDWERAEQDGYSFRATRVKRLEP</sequence>
<proteinExistence type="predicted"/>
<dbReference type="EMBL" id="VIGH01000001">
    <property type="protein sequence ID" value="TQF74610.1"/>
    <property type="molecule type" value="Genomic_DNA"/>
</dbReference>
<reference evidence="1 2" key="1">
    <citation type="submission" date="2019-06" db="EMBL/GenBank/DDBJ databases">
        <title>Rhodococcus spaelei sp. nov., isolated from a cave.</title>
        <authorList>
            <person name="Lee S.D."/>
        </authorList>
    </citation>
    <scope>NUCLEOTIDE SEQUENCE [LARGE SCALE GENOMIC DNA]</scope>
    <source>
        <strain evidence="1 2">C9-5</strain>
    </source>
</reference>
<gene>
    <name evidence="1" type="ORF">FK531_00415</name>
</gene>
<dbReference type="SUPFAM" id="SSF50249">
    <property type="entry name" value="Nucleic acid-binding proteins"/>
    <property type="match status" value="1"/>
</dbReference>
<comment type="caution">
    <text evidence="1">The sequence shown here is derived from an EMBL/GenBank/DDBJ whole genome shotgun (WGS) entry which is preliminary data.</text>
</comment>
<dbReference type="Gene3D" id="2.40.50.140">
    <property type="entry name" value="Nucleic acid-binding proteins"/>
    <property type="match status" value="1"/>
</dbReference>
<dbReference type="AlphaFoldDB" id="A0A541BQL5"/>